<dbReference type="Gene3D" id="3.40.50.2000">
    <property type="entry name" value="Glycogen Phosphorylase B"/>
    <property type="match status" value="1"/>
</dbReference>
<dbReference type="PANTHER" id="PTHR46660">
    <property type="match status" value="1"/>
</dbReference>
<keyword evidence="1" id="KW-0808">Transferase</keyword>
<comment type="caution">
    <text evidence="3">The sequence shown here is derived from an EMBL/GenBank/DDBJ whole genome shotgun (WGS) entry which is preliminary data.</text>
</comment>
<sequence>MTKNIPTAILFREEGSRPRRFRKGSTTLSLRGMSMRMSTASNMVSQAAGKVDRNMGCERGGRHAQAKERILTISEKALPSAGFVMKTVRPRTKTRKEIPRHTAGMMSHIESAGHSCELRDVADFHSPSDVAHLVSQNPPFEGALAIHLFKAGRLLLDLRLPFGVIFGGTDINEDVKDEQKRVVMEQRFDAAVGILKFKQDHSSSVQQQQHYSEQKKNSSLIFYLSSYEAFEVSPDSKIYVQPQVALYLMLGRQHLKQQVEKPLREQSHVLSVLSAFILPLSFRALVAQQGAPSHLSACQFLTNLKIEHESWMMRGEGQLHGSSVSASAKVPKHPMLLALRVRTESLDELRVFLLVCGLRRVKDPLYLADVFSEWHSENLHNILIIIGPKVDPALTAEVEAVVKRATGVFLAQERSQQELHAAMKRCFAVVNSSVSEGMSAAILEAMDLRVPVLARNIPGNAAVVKHGVTGLLFSSPQEFVQQSQRLLSDPELRERVVRSGKLYVEEHHSVKRERETYQRLVDKLLKAQCGECWRSSVENVVN</sequence>
<keyword evidence="4" id="KW-1185">Reference proteome</keyword>
<dbReference type="Pfam" id="PF00534">
    <property type="entry name" value="Glycos_transf_1"/>
    <property type="match status" value="1"/>
</dbReference>
<protein>
    <recommendedName>
        <fullName evidence="2">Glycosyl transferase family 1 domain-containing protein</fullName>
    </recommendedName>
</protein>
<keyword evidence="1" id="KW-0328">Glycosyltransferase</keyword>
<evidence type="ECO:0000313" key="3">
    <source>
        <dbReference type="EMBL" id="PWA19779.1"/>
    </source>
</evidence>
<dbReference type="Proteomes" id="UP000250572">
    <property type="component" value="Unassembled WGS sequence"/>
</dbReference>
<dbReference type="PANTHER" id="PTHR46660:SF2">
    <property type="entry name" value="GLYCOSYLTRANSFERASE 1 DOMAIN-CONTAINING PROTEIN 1"/>
    <property type="match status" value="1"/>
</dbReference>
<organism evidence="3 4">
    <name type="scientific">Gambusia affinis</name>
    <name type="common">Western mosquitofish</name>
    <name type="synonym">Heterandria affinis</name>
    <dbReference type="NCBI Taxonomy" id="33528"/>
    <lineage>
        <taxon>Eukaryota</taxon>
        <taxon>Metazoa</taxon>
        <taxon>Chordata</taxon>
        <taxon>Craniata</taxon>
        <taxon>Vertebrata</taxon>
        <taxon>Euteleostomi</taxon>
        <taxon>Actinopterygii</taxon>
        <taxon>Neopterygii</taxon>
        <taxon>Teleostei</taxon>
        <taxon>Neoteleostei</taxon>
        <taxon>Acanthomorphata</taxon>
        <taxon>Ovalentaria</taxon>
        <taxon>Atherinomorphae</taxon>
        <taxon>Cyprinodontiformes</taxon>
        <taxon>Poeciliidae</taxon>
        <taxon>Poeciliinae</taxon>
        <taxon>Gambusia</taxon>
    </lineage>
</organism>
<accession>A0A315V997</accession>
<dbReference type="InterPro" id="IPR052622">
    <property type="entry name" value="Glycosyltransferase_G1"/>
</dbReference>
<dbReference type="CDD" id="cd03801">
    <property type="entry name" value="GT4_PimA-like"/>
    <property type="match status" value="1"/>
</dbReference>
<evidence type="ECO:0000256" key="1">
    <source>
        <dbReference type="ARBA" id="ARBA00022676"/>
    </source>
</evidence>
<dbReference type="AlphaFoldDB" id="A0A315V997"/>
<feature type="domain" description="Glycosyl transferase family 1" evidence="2">
    <location>
        <begin position="347"/>
        <end position="501"/>
    </location>
</feature>
<reference evidence="3 4" key="1">
    <citation type="journal article" date="2018" name="G3 (Bethesda)">
        <title>A High-Quality Reference Genome for the Invasive Mosquitofish Gambusia affinis Using a Chicago Library.</title>
        <authorList>
            <person name="Hoffberg S.L."/>
            <person name="Troendle N.J."/>
            <person name="Glenn T.C."/>
            <person name="Mahmud O."/>
            <person name="Louha S."/>
            <person name="Chalopin D."/>
            <person name="Bennetzen J.L."/>
            <person name="Mauricio R."/>
        </authorList>
    </citation>
    <scope>NUCLEOTIDE SEQUENCE [LARGE SCALE GENOMIC DNA]</scope>
    <source>
        <strain evidence="3">NE01/NJP1002.9</strain>
        <tissue evidence="3">Muscle</tissue>
    </source>
</reference>
<dbReference type="EMBL" id="NHOQ01002094">
    <property type="protein sequence ID" value="PWA19779.1"/>
    <property type="molecule type" value="Genomic_DNA"/>
</dbReference>
<evidence type="ECO:0000313" key="4">
    <source>
        <dbReference type="Proteomes" id="UP000250572"/>
    </source>
</evidence>
<evidence type="ECO:0000259" key="2">
    <source>
        <dbReference type="Pfam" id="PF00534"/>
    </source>
</evidence>
<proteinExistence type="predicted"/>
<gene>
    <name evidence="3" type="ORF">CCH79_00006741</name>
</gene>
<dbReference type="InterPro" id="IPR001296">
    <property type="entry name" value="Glyco_trans_1"/>
</dbReference>
<dbReference type="SUPFAM" id="SSF53756">
    <property type="entry name" value="UDP-Glycosyltransferase/glycogen phosphorylase"/>
    <property type="match status" value="1"/>
</dbReference>
<name>A0A315V997_GAMAF</name>
<dbReference type="GO" id="GO:0016757">
    <property type="term" value="F:glycosyltransferase activity"/>
    <property type="evidence" value="ECO:0007669"/>
    <property type="project" value="UniProtKB-KW"/>
</dbReference>